<dbReference type="eggNOG" id="COG4276">
    <property type="taxonomic scope" value="Bacteria"/>
</dbReference>
<dbReference type="AlphaFoldDB" id="A1WNU3"/>
<dbReference type="EMBL" id="CP000542">
    <property type="protein sequence ID" value="ABM59300.1"/>
    <property type="molecule type" value="Genomic_DNA"/>
</dbReference>
<evidence type="ECO:0000313" key="2">
    <source>
        <dbReference type="Proteomes" id="UP000000374"/>
    </source>
</evidence>
<dbReference type="KEGG" id="vei:Veis_3582"/>
<dbReference type="GeneID" id="76461984"/>
<dbReference type="OrthoDB" id="9801773at2"/>
<dbReference type="SUPFAM" id="SSF55961">
    <property type="entry name" value="Bet v1-like"/>
    <property type="match status" value="1"/>
</dbReference>
<reference evidence="2" key="1">
    <citation type="submission" date="2006-12" db="EMBL/GenBank/DDBJ databases">
        <title>Complete sequence of chromosome 1 of Verminephrobacter eiseniae EF01-2.</title>
        <authorList>
            <person name="Copeland A."/>
            <person name="Lucas S."/>
            <person name="Lapidus A."/>
            <person name="Barry K."/>
            <person name="Detter J.C."/>
            <person name="Glavina del Rio T."/>
            <person name="Dalin E."/>
            <person name="Tice H."/>
            <person name="Pitluck S."/>
            <person name="Chertkov O."/>
            <person name="Brettin T."/>
            <person name="Bruce D."/>
            <person name="Han C."/>
            <person name="Tapia R."/>
            <person name="Gilna P."/>
            <person name="Schmutz J."/>
            <person name="Larimer F."/>
            <person name="Land M."/>
            <person name="Hauser L."/>
            <person name="Kyrpides N."/>
            <person name="Kim E."/>
            <person name="Stahl D."/>
            <person name="Richardson P."/>
        </authorList>
    </citation>
    <scope>NUCLEOTIDE SEQUENCE [LARGE SCALE GENOMIC DNA]</scope>
    <source>
        <strain evidence="2">EF01-2</strain>
    </source>
</reference>
<keyword evidence="2" id="KW-1185">Reference proteome</keyword>
<dbReference type="RefSeq" id="WP_011811291.1">
    <property type="nucleotide sequence ID" value="NC_008786.1"/>
</dbReference>
<dbReference type="Gene3D" id="3.30.530.20">
    <property type="match status" value="1"/>
</dbReference>
<name>A1WNU3_VEREI</name>
<dbReference type="Proteomes" id="UP000000374">
    <property type="component" value="Chromosome"/>
</dbReference>
<dbReference type="STRING" id="391735.Veis_3582"/>
<proteinExistence type="predicted"/>
<sequence length="152" mass="17833">MAAVMEKTVLIHGRSPDEVLDFCLDGANFPLIFPEPIRPIGKVDPTQLKITVGREFEFLHWMLYCIPCKWRVRIAQVHPGTAFVDQMLRGPMKRLRHEHIVRPDPCGTLYTDLVSYEAYGGRLVEKLFVNRYMNRLFEARHRNMRRLLENIP</sequence>
<dbReference type="InterPro" id="IPR023393">
    <property type="entry name" value="START-like_dom_sf"/>
</dbReference>
<dbReference type="HOGENOM" id="CLU_1766466_0_0_4"/>
<accession>A1WNU3</accession>
<organism evidence="1 2">
    <name type="scientific">Verminephrobacter eiseniae (strain EF01-2)</name>
    <dbReference type="NCBI Taxonomy" id="391735"/>
    <lineage>
        <taxon>Bacteria</taxon>
        <taxon>Pseudomonadati</taxon>
        <taxon>Pseudomonadota</taxon>
        <taxon>Betaproteobacteria</taxon>
        <taxon>Burkholderiales</taxon>
        <taxon>Comamonadaceae</taxon>
        <taxon>Verminephrobacter</taxon>
    </lineage>
</organism>
<evidence type="ECO:0000313" key="1">
    <source>
        <dbReference type="EMBL" id="ABM59300.1"/>
    </source>
</evidence>
<gene>
    <name evidence="1" type="ordered locus">Veis_3582</name>
</gene>
<protein>
    <submittedName>
        <fullName evidence="1">Uncharacterized protein</fullName>
    </submittedName>
</protein>